<proteinExistence type="predicted"/>
<keyword evidence="3" id="KW-1185">Reference proteome</keyword>
<dbReference type="Proteomes" id="UP001596237">
    <property type="component" value="Unassembled WGS sequence"/>
</dbReference>
<dbReference type="EMBL" id="JBHSTT010000020">
    <property type="protein sequence ID" value="MFC6388898.1"/>
    <property type="molecule type" value="Genomic_DNA"/>
</dbReference>
<dbReference type="SUPFAM" id="SSF88697">
    <property type="entry name" value="PUA domain-like"/>
    <property type="match status" value="1"/>
</dbReference>
<evidence type="ECO:0000259" key="1">
    <source>
        <dbReference type="SMART" id="SM01022"/>
    </source>
</evidence>
<organism evidence="2 3">
    <name type="scientific">Methylorubrum zatmanii</name>
    <dbReference type="NCBI Taxonomy" id="29429"/>
    <lineage>
        <taxon>Bacteria</taxon>
        <taxon>Pseudomonadati</taxon>
        <taxon>Pseudomonadota</taxon>
        <taxon>Alphaproteobacteria</taxon>
        <taxon>Hyphomicrobiales</taxon>
        <taxon>Methylobacteriaceae</taxon>
        <taxon>Methylorubrum</taxon>
    </lineage>
</organism>
<dbReference type="InterPro" id="IPR015947">
    <property type="entry name" value="PUA-like_sf"/>
</dbReference>
<accession>A0ABW1WK02</accession>
<sequence length="170" mass="18540">MYDSRQDASGPTARDWQIAAANRFPDQRLIERRRFVMQDDLVALVQNGRKRTTIRFDEHGLEYPASRVLPIYAVGGNQPHHEAAPAGEVVLTGLRYVRCGDLSSADAKADGFKDRQELIDALTRFYPSITPSSLVCIYAFAPVVSESETGAAANRRSGRSATASALAAAV</sequence>
<comment type="caution">
    <text evidence="2">The sequence shown here is derived from an EMBL/GenBank/DDBJ whole genome shotgun (WGS) entry which is preliminary data.</text>
</comment>
<dbReference type="Gene3D" id="2.30.130.30">
    <property type="entry name" value="Hypothetical protein"/>
    <property type="match status" value="1"/>
</dbReference>
<dbReference type="SMART" id="SM01022">
    <property type="entry name" value="ASCH"/>
    <property type="match status" value="1"/>
</dbReference>
<feature type="domain" description="ASCH" evidence="1">
    <location>
        <begin position="35"/>
        <end position="144"/>
    </location>
</feature>
<evidence type="ECO:0000313" key="2">
    <source>
        <dbReference type="EMBL" id="MFC6388898.1"/>
    </source>
</evidence>
<dbReference type="Pfam" id="PF04266">
    <property type="entry name" value="ASCH"/>
    <property type="match status" value="1"/>
</dbReference>
<dbReference type="InterPro" id="IPR007374">
    <property type="entry name" value="ASCH_domain"/>
</dbReference>
<gene>
    <name evidence="2" type="ORF">ACFQDP_06015</name>
</gene>
<dbReference type="RefSeq" id="WP_024830171.1">
    <property type="nucleotide sequence ID" value="NZ_JBHSTT010000020.1"/>
</dbReference>
<protein>
    <submittedName>
        <fullName evidence="2">ASCH domain-containing protein</fullName>
    </submittedName>
</protein>
<name>A0ABW1WK02_9HYPH</name>
<reference evidence="3" key="1">
    <citation type="journal article" date="2019" name="Int. J. Syst. Evol. Microbiol.">
        <title>The Global Catalogue of Microorganisms (GCM) 10K type strain sequencing project: providing services to taxonomists for standard genome sequencing and annotation.</title>
        <authorList>
            <consortium name="The Broad Institute Genomics Platform"/>
            <consortium name="The Broad Institute Genome Sequencing Center for Infectious Disease"/>
            <person name="Wu L."/>
            <person name="Ma J."/>
        </authorList>
    </citation>
    <scope>NUCLEOTIDE SEQUENCE [LARGE SCALE GENOMIC DNA]</scope>
    <source>
        <strain evidence="3">CCUG 36916</strain>
    </source>
</reference>
<evidence type="ECO:0000313" key="3">
    <source>
        <dbReference type="Proteomes" id="UP001596237"/>
    </source>
</evidence>